<evidence type="ECO:0000313" key="1">
    <source>
        <dbReference type="EMBL" id="EBR8575417.1"/>
    </source>
</evidence>
<gene>
    <name evidence="1" type="ORF">DOV67_28760</name>
</gene>
<name>A0A5U8KCV8_SALEB</name>
<organism evidence="1">
    <name type="scientific">Salmonella enterica subsp. enterica serovar Java</name>
    <dbReference type="NCBI Taxonomy" id="224729"/>
    <lineage>
        <taxon>Bacteria</taxon>
        <taxon>Pseudomonadati</taxon>
        <taxon>Pseudomonadota</taxon>
        <taxon>Gammaproteobacteria</taxon>
        <taxon>Enterobacterales</taxon>
        <taxon>Enterobacteriaceae</taxon>
        <taxon>Salmonella</taxon>
    </lineage>
</organism>
<reference evidence="1" key="1">
    <citation type="submission" date="2018-06" db="EMBL/GenBank/DDBJ databases">
        <authorList>
            <person name="Ashton P.M."/>
            <person name="Dallman T."/>
            <person name="Nair S."/>
            <person name="De Pinna E."/>
            <person name="Peters T."/>
            <person name="Grant K."/>
        </authorList>
    </citation>
    <scope>NUCLEOTIDE SEQUENCE [LARGE SCALE GENOMIC DNA]</scope>
    <source>
        <strain evidence="1">498895</strain>
    </source>
</reference>
<sequence>MYGTREIVCRLLSELYPAETPLNLIVWSPADIEALADGMEYAVSEQDIKDVLARLDAIPEEERLESGVSASAVMDLIGQVKEATPAVMVPADLLETLLTTAEQALWHREWTARDGNHPVPESVTRRLADTAKVRALLKN</sequence>
<dbReference type="AlphaFoldDB" id="A0A5U8KCV8"/>
<comment type="caution">
    <text evidence="1">The sequence shown here is derived from an EMBL/GenBank/DDBJ whole genome shotgun (WGS) entry which is preliminary data.</text>
</comment>
<dbReference type="EMBL" id="AAGTQF010000202">
    <property type="protein sequence ID" value="EBR8575417.1"/>
    <property type="molecule type" value="Genomic_DNA"/>
</dbReference>
<dbReference type="InterPro" id="IPR009811">
    <property type="entry name" value="DUF1380"/>
</dbReference>
<dbReference type="Pfam" id="PF07128">
    <property type="entry name" value="DUF1380"/>
    <property type="match status" value="1"/>
</dbReference>
<accession>A0A5U8KCV8</accession>
<proteinExistence type="predicted"/>
<protein>
    <submittedName>
        <fullName evidence="1">DUF1380 domain-containing protein</fullName>
    </submittedName>
</protein>
<dbReference type="Proteomes" id="UP000839708">
    <property type="component" value="Unassembled WGS sequence"/>
</dbReference>